<feature type="region of interest" description="Disordered" evidence="1">
    <location>
        <begin position="138"/>
        <end position="178"/>
    </location>
</feature>
<gene>
    <name evidence="3" type="primary">LOC113470000</name>
</gene>
<dbReference type="Proteomes" id="UP000079169">
    <property type="component" value="Unplaced"/>
</dbReference>
<organism evidence="2 3">
    <name type="scientific">Diaphorina citri</name>
    <name type="common">Asian citrus psyllid</name>
    <dbReference type="NCBI Taxonomy" id="121845"/>
    <lineage>
        <taxon>Eukaryota</taxon>
        <taxon>Metazoa</taxon>
        <taxon>Ecdysozoa</taxon>
        <taxon>Arthropoda</taxon>
        <taxon>Hexapoda</taxon>
        <taxon>Insecta</taxon>
        <taxon>Pterygota</taxon>
        <taxon>Neoptera</taxon>
        <taxon>Paraneoptera</taxon>
        <taxon>Hemiptera</taxon>
        <taxon>Sternorrhyncha</taxon>
        <taxon>Psylloidea</taxon>
        <taxon>Psyllidae</taxon>
        <taxon>Diaphorininae</taxon>
        <taxon>Diaphorina</taxon>
    </lineage>
</organism>
<protein>
    <submittedName>
        <fullName evidence="3">Uncharacterized protein LOC113470000</fullName>
    </submittedName>
</protein>
<reference evidence="3" key="1">
    <citation type="submission" date="2025-08" db="UniProtKB">
        <authorList>
            <consortium name="RefSeq"/>
        </authorList>
    </citation>
    <scope>IDENTIFICATION</scope>
</reference>
<dbReference type="PaxDb" id="121845-A0A3Q0J613"/>
<dbReference type="KEGG" id="dci:113470000"/>
<sequence length="197" mass="22366">MKDKNLLEQLDMLLKHVQQLTSHTKPKVTPTAVQRKATSTNNANVKPCVQENHDENVLKKLTEKDKKILVDVFENKDTVSELLAQKIAEELNKKTLQGSSHDINDIVQEVAKNTASDDIFDDLCVEMYEEGFLSSFVLSPNKSRTPRKPVSPQKTPSKSRPHSSPLRSEGPPEQLMDTTINRTKIHRVMKLIQKKMI</sequence>
<accession>A0A3Q0J613</accession>
<dbReference type="AlphaFoldDB" id="A0A3Q0J613"/>
<evidence type="ECO:0000313" key="3">
    <source>
        <dbReference type="RefSeq" id="XP_026683917.1"/>
    </source>
</evidence>
<evidence type="ECO:0000256" key="1">
    <source>
        <dbReference type="SAM" id="MobiDB-lite"/>
    </source>
</evidence>
<dbReference type="RefSeq" id="XP_026683917.1">
    <property type="nucleotide sequence ID" value="XM_026828116.1"/>
</dbReference>
<dbReference type="GeneID" id="113470000"/>
<name>A0A3Q0J613_DIACI</name>
<proteinExistence type="predicted"/>
<keyword evidence="2" id="KW-1185">Reference proteome</keyword>
<evidence type="ECO:0000313" key="2">
    <source>
        <dbReference type="Proteomes" id="UP000079169"/>
    </source>
</evidence>